<dbReference type="GO" id="GO:0016740">
    <property type="term" value="F:transferase activity"/>
    <property type="evidence" value="ECO:0007669"/>
    <property type="project" value="UniProtKB-KW"/>
</dbReference>
<keyword evidence="5" id="KW-1185">Reference proteome</keyword>
<dbReference type="Pfam" id="PF00884">
    <property type="entry name" value="Sulfatase"/>
    <property type="match status" value="1"/>
</dbReference>
<evidence type="ECO:0000256" key="2">
    <source>
        <dbReference type="ARBA" id="ARBA00022801"/>
    </source>
</evidence>
<organism evidence="4 5">
    <name type="scientific">Haloechinothrix aidingensis</name>
    <dbReference type="NCBI Taxonomy" id="2752311"/>
    <lineage>
        <taxon>Bacteria</taxon>
        <taxon>Bacillati</taxon>
        <taxon>Actinomycetota</taxon>
        <taxon>Actinomycetes</taxon>
        <taxon>Pseudonocardiales</taxon>
        <taxon>Pseudonocardiaceae</taxon>
        <taxon>Haloechinothrix</taxon>
    </lineage>
</organism>
<reference evidence="4 5" key="1">
    <citation type="submission" date="2020-07" db="EMBL/GenBank/DDBJ databases">
        <title>Genome of Haloechinothrix sp.</title>
        <authorList>
            <person name="Tang S.-K."/>
            <person name="Yang L."/>
            <person name="Zhu W.-Y."/>
        </authorList>
    </citation>
    <scope>NUCLEOTIDE SEQUENCE [LARGE SCALE GENOMIC DNA]</scope>
    <source>
        <strain evidence="4 5">YIM 98757</strain>
    </source>
</reference>
<feature type="domain" description="Sulfatase N-terminal" evidence="3">
    <location>
        <begin position="7"/>
        <end position="405"/>
    </location>
</feature>
<proteinExistence type="predicted"/>
<dbReference type="EMBL" id="JACCKD010000004">
    <property type="protein sequence ID" value="MBA0126399.1"/>
    <property type="molecule type" value="Genomic_DNA"/>
</dbReference>
<dbReference type="Gene3D" id="3.40.720.10">
    <property type="entry name" value="Alkaline Phosphatase, subunit A"/>
    <property type="match status" value="1"/>
</dbReference>
<keyword evidence="4" id="KW-0808">Transferase</keyword>
<dbReference type="RefSeq" id="WP_180893227.1">
    <property type="nucleotide sequence ID" value="NZ_JACCKD010000004.1"/>
</dbReference>
<dbReference type="GO" id="GO:0008484">
    <property type="term" value="F:sulfuric ester hydrolase activity"/>
    <property type="evidence" value="ECO:0007669"/>
    <property type="project" value="TreeGrafter"/>
</dbReference>
<dbReference type="GO" id="GO:0005737">
    <property type="term" value="C:cytoplasm"/>
    <property type="evidence" value="ECO:0007669"/>
    <property type="project" value="TreeGrafter"/>
</dbReference>
<protein>
    <submittedName>
        <fullName evidence="4">Sulfatase-like hydrolase/transferase</fullName>
    </submittedName>
</protein>
<evidence type="ECO:0000256" key="1">
    <source>
        <dbReference type="ARBA" id="ARBA00022723"/>
    </source>
</evidence>
<dbReference type="PANTHER" id="PTHR45953:SF1">
    <property type="entry name" value="IDURONATE 2-SULFATASE"/>
    <property type="match status" value="1"/>
</dbReference>
<dbReference type="AlphaFoldDB" id="A0A838AAX7"/>
<keyword evidence="1" id="KW-0479">Metal-binding</keyword>
<evidence type="ECO:0000259" key="3">
    <source>
        <dbReference type="Pfam" id="PF00884"/>
    </source>
</evidence>
<evidence type="ECO:0000313" key="5">
    <source>
        <dbReference type="Proteomes" id="UP000582974"/>
    </source>
</evidence>
<keyword evidence="2 4" id="KW-0378">Hydrolase</keyword>
<dbReference type="GO" id="GO:0046872">
    <property type="term" value="F:metal ion binding"/>
    <property type="evidence" value="ECO:0007669"/>
    <property type="project" value="UniProtKB-KW"/>
</dbReference>
<accession>A0A838AAX7</accession>
<gene>
    <name evidence="4" type="ORF">H0B56_12685</name>
</gene>
<sequence>MNNQDTPNILLIMTDEQRADHVGFGGHPLLHTPNLDALAAGGMRFDRAFVANPICMPNRSSILTGRVPSVHGTRVNGISLDPDSMTFARALRAEGYRTGLVGKSHLQNLGHGSEQVGAWLDHRSGDAVRRSRQEGWDRWENVERHRAEYVAVPPDFYGFDHVRLTGGNSASATGHYYQWLLEQGVDPARLQGRANASRAYASWEQVWQTAMPEDLYPTNYIADECVDFLEHRSTDDRPFLLWCSFPDPHHPFAPPERLYDMYAPDDVPVPESFGDTHERSLPHYRAMVARRGQPQGPFTGWAVTEEQYRVAAAVQFGMITMIDEAVGRILAALRRQGLDQSTVVIVTSDHGDMFGDHGLMLKHAMHYEACTRVPLVVRAPGYPAGACDSLVSSLDIASTILDLCGCDAYRGMQGRSLVPLLTEPAGRLRESLLVEEDEVFGLSGLPGPIRMRTLITEHARLTTYAGQQGGELFDLDSDALEMNNLWDRDRARSMRAELAERLNQSILSYMDDGVAPTHTA</sequence>
<dbReference type="SUPFAM" id="SSF53649">
    <property type="entry name" value="Alkaline phosphatase-like"/>
    <property type="match status" value="1"/>
</dbReference>
<dbReference type="InterPro" id="IPR017850">
    <property type="entry name" value="Alkaline_phosphatase_core_sf"/>
</dbReference>
<evidence type="ECO:0000313" key="4">
    <source>
        <dbReference type="EMBL" id="MBA0126399.1"/>
    </source>
</evidence>
<dbReference type="InterPro" id="IPR000917">
    <property type="entry name" value="Sulfatase_N"/>
</dbReference>
<dbReference type="Proteomes" id="UP000582974">
    <property type="component" value="Unassembled WGS sequence"/>
</dbReference>
<comment type="caution">
    <text evidence="4">The sequence shown here is derived from an EMBL/GenBank/DDBJ whole genome shotgun (WGS) entry which is preliminary data.</text>
</comment>
<name>A0A838AAX7_9PSEU</name>
<dbReference type="PANTHER" id="PTHR45953">
    <property type="entry name" value="IDURONATE 2-SULFATASE"/>
    <property type="match status" value="1"/>
</dbReference>